<feature type="non-terminal residue" evidence="2">
    <location>
        <position position="391"/>
    </location>
</feature>
<protein>
    <submittedName>
        <fullName evidence="2">Uncharacterized protein</fullName>
    </submittedName>
</protein>
<gene>
    <name evidence="2" type="ORF">SNAT2548_LOCUS26475</name>
</gene>
<dbReference type="Proteomes" id="UP000604046">
    <property type="component" value="Unassembled WGS sequence"/>
</dbReference>
<sequence length="391" mass="42795">MQTFSQKLCRVCLSTMLSQGQDALSASLKRSEQELKAARQVPEPYAPPFRQGAREETKHGSLLIQGNEAAGSGVSVQSLKSWIPDSLSCMRPALTALQVKGGTGAPDADDRITFFAAWTFLEHAGILYLPTNLKLRKLAKFLEDQRILVLLIVKDKLQQIIDGNASASFVEELKSTMGLAPAPDVNKLEAGKANPICKRHAAVVRPRFIGTLLRLCALDVGRAECEHQAAARAALRQAEEDRSHAKELQQDLEKCRRELFALKAELAESERSRQLEGMEKLRHLGLQPEEANFVLSELELSDAGAAREVREVLFDGTPEDCTSECIMRWHRESGLGADSLIAVQIQPGFDSEGHAQSSGSVVCTYDKRADAEEAVMTLQDTVLTSASGKQS</sequence>
<evidence type="ECO:0000256" key="1">
    <source>
        <dbReference type="SAM" id="Coils"/>
    </source>
</evidence>
<organism evidence="2 3">
    <name type="scientific">Symbiodinium natans</name>
    <dbReference type="NCBI Taxonomy" id="878477"/>
    <lineage>
        <taxon>Eukaryota</taxon>
        <taxon>Sar</taxon>
        <taxon>Alveolata</taxon>
        <taxon>Dinophyceae</taxon>
        <taxon>Suessiales</taxon>
        <taxon>Symbiodiniaceae</taxon>
        <taxon>Symbiodinium</taxon>
    </lineage>
</organism>
<keyword evidence="1" id="KW-0175">Coiled coil</keyword>
<evidence type="ECO:0000313" key="3">
    <source>
        <dbReference type="Proteomes" id="UP000604046"/>
    </source>
</evidence>
<reference evidence="2" key="1">
    <citation type="submission" date="2021-02" db="EMBL/GenBank/DDBJ databases">
        <authorList>
            <person name="Dougan E. K."/>
            <person name="Rhodes N."/>
            <person name="Thang M."/>
            <person name="Chan C."/>
        </authorList>
    </citation>
    <scope>NUCLEOTIDE SEQUENCE</scope>
</reference>
<evidence type="ECO:0000313" key="2">
    <source>
        <dbReference type="EMBL" id="CAE7471430.1"/>
    </source>
</evidence>
<accession>A0A812S866</accession>
<comment type="caution">
    <text evidence="2">The sequence shown here is derived from an EMBL/GenBank/DDBJ whole genome shotgun (WGS) entry which is preliminary data.</text>
</comment>
<dbReference type="EMBL" id="CAJNDS010002432">
    <property type="protein sequence ID" value="CAE7471430.1"/>
    <property type="molecule type" value="Genomic_DNA"/>
</dbReference>
<proteinExistence type="predicted"/>
<feature type="coiled-coil region" evidence="1">
    <location>
        <begin position="231"/>
        <end position="272"/>
    </location>
</feature>
<dbReference type="OrthoDB" id="441219at2759"/>
<name>A0A812S866_9DINO</name>
<dbReference type="AlphaFoldDB" id="A0A812S866"/>
<keyword evidence="3" id="KW-1185">Reference proteome</keyword>